<comment type="subcellular location">
    <subcellularLocation>
        <location evidence="1">Membrane</location>
        <topology evidence="1">Multi-pass membrane protein</topology>
    </subcellularLocation>
</comment>
<feature type="transmembrane region" description="Helical" evidence="7">
    <location>
        <begin position="118"/>
        <end position="143"/>
    </location>
</feature>
<organism evidence="10">
    <name type="scientific">Haptolina brevifila</name>
    <dbReference type="NCBI Taxonomy" id="156173"/>
    <lineage>
        <taxon>Eukaryota</taxon>
        <taxon>Haptista</taxon>
        <taxon>Haptophyta</taxon>
        <taxon>Prymnesiophyceae</taxon>
        <taxon>Prymnesiales</taxon>
        <taxon>Prymnesiaceae</taxon>
        <taxon>Haptolina</taxon>
    </lineage>
</organism>
<evidence type="ECO:0000256" key="3">
    <source>
        <dbReference type="ARBA" id="ARBA00022692"/>
    </source>
</evidence>
<proteinExistence type="inferred from homology"/>
<dbReference type="EMBL" id="HBGU01068658">
    <property type="protein sequence ID" value="CAD9529368.1"/>
    <property type="molecule type" value="Transcribed_RNA"/>
</dbReference>
<evidence type="ECO:0000256" key="1">
    <source>
        <dbReference type="ARBA" id="ARBA00004141"/>
    </source>
</evidence>
<comment type="domain">
    <text evidence="7">The DHHC domain is required for palmitoyltransferase activity.</text>
</comment>
<evidence type="ECO:0000313" key="10">
    <source>
        <dbReference type="EMBL" id="CAD9529368.1"/>
    </source>
</evidence>
<feature type="domain" description="Palmitoyltransferase DHHC" evidence="9">
    <location>
        <begin position="36"/>
        <end position="162"/>
    </location>
</feature>
<dbReference type="PROSITE" id="PS50216">
    <property type="entry name" value="DHHC"/>
    <property type="match status" value="1"/>
</dbReference>
<evidence type="ECO:0000259" key="9">
    <source>
        <dbReference type="Pfam" id="PF01529"/>
    </source>
</evidence>
<dbReference type="GO" id="GO:0019706">
    <property type="term" value="F:protein-cysteine S-palmitoyltransferase activity"/>
    <property type="evidence" value="ECO:0007669"/>
    <property type="project" value="UniProtKB-EC"/>
</dbReference>
<evidence type="ECO:0000256" key="2">
    <source>
        <dbReference type="ARBA" id="ARBA00022679"/>
    </source>
</evidence>
<accession>A0A7S2NA50</accession>
<keyword evidence="6 7" id="KW-0012">Acyltransferase</keyword>
<dbReference type="InterPro" id="IPR039859">
    <property type="entry name" value="PFA4/ZDH16/20/ERF2-like"/>
</dbReference>
<sequence>MITSWLMVICTDPGTPPEEWQRQMTAAVARGESVPICRRSGLYKPPRSHFDSVTERLTLNMDHFCPWVVNTVGFYNRKFFMLFLVYTNLTLFVCLISLVAQVAVMWDYLHREDVVRRWFPSIVNLVFYIGAIVIDALLMLTLVPFTKYHLTMACHNETTLEGNTNSKYDVGVRHNLQSVFGRRLWTWPLPFYLHGPDGDGVHWPSIDRAPVRTSSSTTVVPRGRASEGVRTATDIDPRLPPEAAQP</sequence>
<keyword evidence="4 7" id="KW-1133">Transmembrane helix</keyword>
<protein>
    <recommendedName>
        <fullName evidence="7">Palmitoyltransferase</fullName>
        <ecNumber evidence="7">2.3.1.225</ecNumber>
    </recommendedName>
</protein>
<dbReference type="Pfam" id="PF01529">
    <property type="entry name" value="DHHC"/>
    <property type="match status" value="1"/>
</dbReference>
<comment type="similarity">
    <text evidence="7">Belongs to the DHHC palmitoyltransferase family.</text>
</comment>
<keyword evidence="2 7" id="KW-0808">Transferase</keyword>
<gene>
    <name evidence="10" type="ORF">CBRE1094_LOCUS37443</name>
</gene>
<keyword evidence="3 7" id="KW-0812">Transmembrane</keyword>
<dbReference type="AlphaFoldDB" id="A0A7S2NA50"/>
<name>A0A7S2NA50_9EUKA</name>
<evidence type="ECO:0000256" key="4">
    <source>
        <dbReference type="ARBA" id="ARBA00022989"/>
    </source>
</evidence>
<dbReference type="GO" id="GO:0016020">
    <property type="term" value="C:membrane"/>
    <property type="evidence" value="ECO:0007669"/>
    <property type="project" value="UniProtKB-SubCell"/>
</dbReference>
<feature type="region of interest" description="Disordered" evidence="8">
    <location>
        <begin position="213"/>
        <end position="246"/>
    </location>
</feature>
<evidence type="ECO:0000256" key="6">
    <source>
        <dbReference type="ARBA" id="ARBA00023315"/>
    </source>
</evidence>
<dbReference type="EC" id="2.3.1.225" evidence="7"/>
<evidence type="ECO:0000256" key="7">
    <source>
        <dbReference type="RuleBase" id="RU079119"/>
    </source>
</evidence>
<comment type="catalytic activity">
    <reaction evidence="7">
        <text>L-cysteinyl-[protein] + hexadecanoyl-CoA = S-hexadecanoyl-L-cysteinyl-[protein] + CoA</text>
        <dbReference type="Rhea" id="RHEA:36683"/>
        <dbReference type="Rhea" id="RHEA-COMP:10131"/>
        <dbReference type="Rhea" id="RHEA-COMP:11032"/>
        <dbReference type="ChEBI" id="CHEBI:29950"/>
        <dbReference type="ChEBI" id="CHEBI:57287"/>
        <dbReference type="ChEBI" id="CHEBI:57379"/>
        <dbReference type="ChEBI" id="CHEBI:74151"/>
        <dbReference type="EC" id="2.3.1.225"/>
    </reaction>
</comment>
<evidence type="ECO:0000256" key="5">
    <source>
        <dbReference type="ARBA" id="ARBA00023136"/>
    </source>
</evidence>
<evidence type="ECO:0000256" key="8">
    <source>
        <dbReference type="SAM" id="MobiDB-lite"/>
    </source>
</evidence>
<keyword evidence="5 7" id="KW-0472">Membrane</keyword>
<reference evidence="10" key="1">
    <citation type="submission" date="2021-01" db="EMBL/GenBank/DDBJ databases">
        <authorList>
            <person name="Corre E."/>
            <person name="Pelletier E."/>
            <person name="Niang G."/>
            <person name="Scheremetjew M."/>
            <person name="Finn R."/>
            <person name="Kale V."/>
            <person name="Holt S."/>
            <person name="Cochrane G."/>
            <person name="Meng A."/>
            <person name="Brown T."/>
            <person name="Cohen L."/>
        </authorList>
    </citation>
    <scope>NUCLEOTIDE SEQUENCE</scope>
    <source>
        <strain evidence="10">UTEX LB 985</strain>
    </source>
</reference>
<feature type="transmembrane region" description="Helical" evidence="7">
    <location>
        <begin position="79"/>
        <end position="106"/>
    </location>
</feature>
<dbReference type="InterPro" id="IPR001594">
    <property type="entry name" value="Palmitoyltrfase_DHHC"/>
</dbReference>
<dbReference type="PANTHER" id="PTHR12246">
    <property type="entry name" value="PALMITOYLTRANSFERASE ZDHHC16"/>
    <property type="match status" value="1"/>
</dbReference>